<dbReference type="EMBL" id="AJVK01027236">
    <property type="status" value="NOT_ANNOTATED_CDS"/>
    <property type="molecule type" value="Genomic_DNA"/>
</dbReference>
<proteinExistence type="inferred from homology"/>
<protein>
    <recommendedName>
        <fullName evidence="3">Protein VAC14 homolog</fullName>
    </recommendedName>
</protein>
<evidence type="ECO:0000259" key="8">
    <source>
        <dbReference type="Pfam" id="PF11916"/>
    </source>
</evidence>
<keyword evidence="5" id="KW-0472">Membrane</keyword>
<dbReference type="VEuPathDB" id="VectorBase:PPAI003741"/>
<keyword evidence="4" id="KW-0677">Repeat</keyword>
<dbReference type="PANTHER" id="PTHR16023">
    <property type="entry name" value="TAX1 BINDING PROTEIN-RELATED"/>
    <property type="match status" value="1"/>
</dbReference>
<evidence type="ECO:0000256" key="7">
    <source>
        <dbReference type="ARBA" id="ARBA00047092"/>
    </source>
</evidence>
<organism evidence="9 10">
    <name type="scientific">Phlebotomus papatasi</name>
    <name type="common">Sandfly</name>
    <dbReference type="NCBI Taxonomy" id="29031"/>
    <lineage>
        <taxon>Eukaryota</taxon>
        <taxon>Metazoa</taxon>
        <taxon>Ecdysozoa</taxon>
        <taxon>Arthropoda</taxon>
        <taxon>Hexapoda</taxon>
        <taxon>Insecta</taxon>
        <taxon>Pterygota</taxon>
        <taxon>Neoptera</taxon>
        <taxon>Endopterygota</taxon>
        <taxon>Diptera</taxon>
        <taxon>Nematocera</taxon>
        <taxon>Psychodoidea</taxon>
        <taxon>Psychodidae</taxon>
        <taxon>Phlebotomus</taxon>
        <taxon>Phlebotomus</taxon>
    </lineage>
</organism>
<comment type="subcellular location">
    <subcellularLocation>
        <location evidence="1">Endomembrane system</location>
    </subcellularLocation>
</comment>
<dbReference type="InterPro" id="IPR011989">
    <property type="entry name" value="ARM-like"/>
</dbReference>
<comment type="function">
    <text evidence="6">Scaffold protein component of the PI(3,5)P2 regulatory complex which regulates both the synthesis and turnover of phosphatidylinositol 3,5-bisphosphate (PtdIns(3,5)P2). Pentamerizes into a star-shaped structure and nucleates the assembly of the complex. The pentamer binds a single copy each of PIKFYVE and FIG4 and coordinates both PIKfyve kinase activity and FIG4 phosphatase activity, being required to maintain normal levels of phosphatidylinositol 3-phosphate (PtdIns(3)P) and phosphatidylinositol 5-phosphate (PtdIns(5)P). Plays a role in the biogenesis of endosome carrier vesicles (ECV) / multivesicular bodies (MVB) transport intermediates from early endosomes.</text>
</comment>
<dbReference type="GO" id="GO:0006661">
    <property type="term" value="P:phosphatidylinositol biosynthetic process"/>
    <property type="evidence" value="ECO:0007669"/>
    <property type="project" value="InterPro"/>
</dbReference>
<evidence type="ECO:0000256" key="1">
    <source>
        <dbReference type="ARBA" id="ARBA00004308"/>
    </source>
</evidence>
<dbReference type="VEuPathDB" id="VectorBase:PPAPM1_007107"/>
<dbReference type="Pfam" id="PF11916">
    <property type="entry name" value="Vac14_Fig4_bd"/>
    <property type="match status" value="1"/>
</dbReference>
<evidence type="ECO:0000256" key="5">
    <source>
        <dbReference type="ARBA" id="ARBA00023136"/>
    </source>
</evidence>
<comment type="subunit">
    <text evidence="7">Forms pentamers. Component of the PI(3,5)P2 regulatory complex/PAS complex, at least composed of PIKFYVE, FIG4 and VAC14. VAC14 nucleates the assembly of the complex and serves as a scaffold by pentamerizing into a star-shaped structure, which can bind a single copy each of PIKFYVE and FIG4 and coordinates their activities. Interacts with NOS1.</text>
</comment>
<reference evidence="9" key="1">
    <citation type="submission" date="2022-08" db="UniProtKB">
        <authorList>
            <consortium name="EnsemblMetazoa"/>
        </authorList>
    </citation>
    <scope>IDENTIFICATION</scope>
    <source>
        <strain evidence="9">Israel</strain>
    </source>
</reference>
<evidence type="ECO:0000256" key="6">
    <source>
        <dbReference type="ARBA" id="ARBA00045654"/>
    </source>
</evidence>
<dbReference type="GO" id="GO:0010008">
    <property type="term" value="C:endosome membrane"/>
    <property type="evidence" value="ECO:0007669"/>
    <property type="project" value="TreeGrafter"/>
</dbReference>
<dbReference type="InterPro" id="IPR016024">
    <property type="entry name" value="ARM-type_fold"/>
</dbReference>
<dbReference type="Proteomes" id="UP000092462">
    <property type="component" value="Unassembled WGS sequence"/>
</dbReference>
<evidence type="ECO:0000313" key="10">
    <source>
        <dbReference type="Proteomes" id="UP000092462"/>
    </source>
</evidence>
<evidence type="ECO:0000313" key="9">
    <source>
        <dbReference type="EnsemblMetazoa" id="PPAI003741-PA"/>
    </source>
</evidence>
<dbReference type="InterPro" id="IPR026825">
    <property type="entry name" value="Vac14"/>
</dbReference>
<dbReference type="GO" id="GO:0070772">
    <property type="term" value="C:PAS complex"/>
    <property type="evidence" value="ECO:0007669"/>
    <property type="project" value="InterPro"/>
</dbReference>
<dbReference type="PANTHER" id="PTHR16023:SF0">
    <property type="entry name" value="PROTEIN VAC14 HOMOLOG"/>
    <property type="match status" value="1"/>
</dbReference>
<dbReference type="SUPFAM" id="SSF48371">
    <property type="entry name" value="ARM repeat"/>
    <property type="match status" value="1"/>
</dbReference>
<dbReference type="Gene3D" id="1.25.10.10">
    <property type="entry name" value="Leucine-rich Repeat Variant"/>
    <property type="match status" value="1"/>
</dbReference>
<evidence type="ECO:0000256" key="3">
    <source>
        <dbReference type="ARBA" id="ARBA00013840"/>
    </source>
</evidence>
<keyword evidence="10" id="KW-1185">Reference proteome</keyword>
<feature type="domain" description="Vacuolar protein 14 C-terminal Fig4-binding" evidence="8">
    <location>
        <begin position="98"/>
        <end position="280"/>
    </location>
</feature>
<accession>A0A1B0D868</accession>
<dbReference type="EnsemblMetazoa" id="PPAI003741-RA">
    <property type="protein sequence ID" value="PPAI003741-PA"/>
    <property type="gene ID" value="PPAI003741"/>
</dbReference>
<dbReference type="InterPro" id="IPR021841">
    <property type="entry name" value="VAC14_Fig4p-bd"/>
</dbReference>
<evidence type="ECO:0000256" key="2">
    <source>
        <dbReference type="ARBA" id="ARBA00010225"/>
    </source>
</evidence>
<comment type="similarity">
    <text evidence="2">Belongs to the VAC14 family.</text>
</comment>
<evidence type="ECO:0000256" key="4">
    <source>
        <dbReference type="ARBA" id="ARBA00022737"/>
    </source>
</evidence>
<dbReference type="AlphaFoldDB" id="A0A1B0D868"/>
<name>A0A1B0D868_PHLPP</name>
<sequence length="334" mass="38263">MEVLRQYLGHSSVHTKVAVLKWIHHLFTEIHEEMSIHSVSLFPVLLGVLSDSSDDVVLQGLVVLAEIINSTSADDGYKQTQYRKFLVSLLNLFSEEKSFLENKGSLIIRQLCVLLNAELIYRTFAEIICEETTNIKFASTMVRTLNTILLTASELFDLRNSLKDIRNKKSATLFECLYKCWAHCPVSTLSLCLLAQCYQHVSALVVIFGNLEVTVEFLTEIDKLVQLIESPIFASLRLTLISQEKKCPDAHYLAQALFGILMLLPQTDAFLLLKNRLQCVPMYWGHNTEVDSSLSVENQSSIDFNALLEHFQKVQEFHHQQRMIQRRKSILLWE</sequence>